<accession>A0ACC2WK99</accession>
<sequence>MRNFDFGRFAPNVPLIAALLAPISTLLDVPALTQRWYNQYGKPVPDPTVSLALSAIGLFLNVVANVLLIVRFSAGSKRYWQTATTLSTVFWIGKTVVAIANLITFGALTRNEPGYDYTEGFYCAIASVVLAGFISIMLLYHYIFVFHRQKKSQGSGILVRLAGRHFMLSIAFLFFFIGIQALVYSQIEHWSYFDGIYYSVVTMLTIGFGDFSPNTVAGKILVLPFAIVTISQLANEVSIIVQYFSGRQDKRRALWRERYETTFRQEAERRNPKATLQEEIQLIDEIARREELVTQLWDLIWSLTSLTIFWIVGAACFQAIENWTFWNALYFEKTVTGLLSTYSNHRVTIRERERTDIAKSKAFTAHRDFVMEHRASFDRMVENRASKSRHRRETQSTGDAMPEMDMRSAIAETDKRSVRSELPETDMRSEATFDEESALIDYVLEHALRLEAIARRLLIDSLPRDSLARTILLADREVQLRDVQAVGGDPQKLIRLGTEEDRLIGNDLSLKGKSPTAGAHDNLDAIRRYRQTFAGLVAGGARLRKLEGDERLIFERTRRAERLATMDSQQAEDESRISSTQQKDKETGYALDMPLGEALKQKKRILKAVLHAEKDLSKAYEA</sequence>
<name>A0ACC2WK99_9TREE</name>
<proteinExistence type="predicted"/>
<protein>
    <submittedName>
        <fullName evidence="1">Uncharacterized protein</fullName>
    </submittedName>
</protein>
<evidence type="ECO:0000313" key="1">
    <source>
        <dbReference type="EMBL" id="KAJ9112164.1"/>
    </source>
</evidence>
<reference evidence="1" key="1">
    <citation type="submission" date="2023-04" db="EMBL/GenBank/DDBJ databases">
        <title>Draft Genome sequencing of Naganishia species isolated from polar environments using Oxford Nanopore Technology.</title>
        <authorList>
            <person name="Leo P."/>
            <person name="Venkateswaran K."/>
        </authorList>
    </citation>
    <scope>NUCLEOTIDE SEQUENCE</scope>
    <source>
        <strain evidence="1">MNA-CCFEE 5262</strain>
    </source>
</reference>
<organism evidence="1 2">
    <name type="scientific">Naganishia adeliensis</name>
    <dbReference type="NCBI Taxonomy" id="92952"/>
    <lineage>
        <taxon>Eukaryota</taxon>
        <taxon>Fungi</taxon>
        <taxon>Dikarya</taxon>
        <taxon>Basidiomycota</taxon>
        <taxon>Agaricomycotina</taxon>
        <taxon>Tremellomycetes</taxon>
        <taxon>Filobasidiales</taxon>
        <taxon>Filobasidiaceae</taxon>
        <taxon>Naganishia</taxon>
    </lineage>
</organism>
<gene>
    <name evidence="1" type="ORF">QFC20_002345</name>
</gene>
<dbReference type="Proteomes" id="UP001230649">
    <property type="component" value="Unassembled WGS sequence"/>
</dbReference>
<evidence type="ECO:0000313" key="2">
    <source>
        <dbReference type="Proteomes" id="UP001230649"/>
    </source>
</evidence>
<dbReference type="EMBL" id="JASBWS010000016">
    <property type="protein sequence ID" value="KAJ9112164.1"/>
    <property type="molecule type" value="Genomic_DNA"/>
</dbReference>
<comment type="caution">
    <text evidence="1">The sequence shown here is derived from an EMBL/GenBank/DDBJ whole genome shotgun (WGS) entry which is preliminary data.</text>
</comment>
<keyword evidence="2" id="KW-1185">Reference proteome</keyword>